<sequence>MKKSYVLFVLFASLLITNCGSSKSAVKVDPYIGAWNLLIENTPQGNVSATMTITKNTEGAYSGSVNSDVGAFDLYDIKIMDSKLTAGFMIQGAEFDIIGNFENLLFKGYVSGMGEDYQASGTKIIE</sequence>
<feature type="signal peptide" evidence="1">
    <location>
        <begin position="1"/>
        <end position="24"/>
    </location>
</feature>
<dbReference type="AlphaFoldDB" id="A0A4Q0XCK8"/>
<dbReference type="Proteomes" id="UP000289792">
    <property type="component" value="Unassembled WGS sequence"/>
</dbReference>
<gene>
    <name evidence="2" type="ORF">ESZ48_15695</name>
</gene>
<dbReference type="OrthoDB" id="1100674at2"/>
<reference evidence="2 3" key="1">
    <citation type="submission" date="2019-01" db="EMBL/GenBank/DDBJ databases">
        <title>Genome sequence of the Antarctic species Gelidibacter gilvus ACAM 158(T).</title>
        <authorList>
            <person name="Bowman J.P."/>
        </authorList>
    </citation>
    <scope>NUCLEOTIDE SEQUENCE [LARGE SCALE GENOMIC DNA]</scope>
    <source>
        <strain evidence="2 3">IC158</strain>
    </source>
</reference>
<accession>A0A4Q0XCK8</accession>
<proteinExistence type="predicted"/>
<evidence type="ECO:0000313" key="3">
    <source>
        <dbReference type="Proteomes" id="UP000289792"/>
    </source>
</evidence>
<organism evidence="2 3">
    <name type="scientific">Gelidibacter gilvus</name>
    <dbReference type="NCBI Taxonomy" id="59602"/>
    <lineage>
        <taxon>Bacteria</taxon>
        <taxon>Pseudomonadati</taxon>
        <taxon>Bacteroidota</taxon>
        <taxon>Flavobacteriia</taxon>
        <taxon>Flavobacteriales</taxon>
        <taxon>Flavobacteriaceae</taxon>
        <taxon>Gelidibacter</taxon>
    </lineage>
</organism>
<protein>
    <recommendedName>
        <fullName evidence="4">Lipocalin-like domain-containing protein</fullName>
    </recommendedName>
</protein>
<dbReference type="RefSeq" id="WP_129018453.1">
    <property type="nucleotide sequence ID" value="NZ_SDDZ01000012.1"/>
</dbReference>
<comment type="caution">
    <text evidence="2">The sequence shown here is derived from an EMBL/GenBank/DDBJ whole genome shotgun (WGS) entry which is preliminary data.</text>
</comment>
<name>A0A4Q0XCK8_9FLAO</name>
<evidence type="ECO:0000256" key="1">
    <source>
        <dbReference type="SAM" id="SignalP"/>
    </source>
</evidence>
<dbReference type="EMBL" id="SDDZ01000012">
    <property type="protein sequence ID" value="RXJ45652.1"/>
    <property type="molecule type" value="Genomic_DNA"/>
</dbReference>
<evidence type="ECO:0008006" key="4">
    <source>
        <dbReference type="Google" id="ProtNLM"/>
    </source>
</evidence>
<keyword evidence="3" id="KW-1185">Reference proteome</keyword>
<keyword evidence="1" id="KW-0732">Signal</keyword>
<feature type="chain" id="PRO_5020226170" description="Lipocalin-like domain-containing protein" evidence="1">
    <location>
        <begin position="25"/>
        <end position="126"/>
    </location>
</feature>
<evidence type="ECO:0000313" key="2">
    <source>
        <dbReference type="EMBL" id="RXJ45652.1"/>
    </source>
</evidence>